<dbReference type="GO" id="GO:0008930">
    <property type="term" value="F:methylthioadenosine nucleosidase activity"/>
    <property type="evidence" value="ECO:0007669"/>
    <property type="project" value="UniProtKB-UniRule"/>
</dbReference>
<dbReference type="InterPro" id="IPR010049">
    <property type="entry name" value="MTA_SAH_Nsdase"/>
</dbReference>
<dbReference type="CDD" id="cd09008">
    <property type="entry name" value="MTAN"/>
    <property type="match status" value="1"/>
</dbReference>
<dbReference type="GO" id="GO:0046124">
    <property type="term" value="P:purine deoxyribonucleoside catabolic process"/>
    <property type="evidence" value="ECO:0007669"/>
    <property type="project" value="UniProtKB-UniRule"/>
</dbReference>
<dbReference type="GO" id="GO:0019509">
    <property type="term" value="P:L-methionine salvage from methylthioadenosine"/>
    <property type="evidence" value="ECO:0007669"/>
    <property type="project" value="UniProtKB-UniRule"/>
</dbReference>
<dbReference type="EMBL" id="JALD01000042">
    <property type="protein sequence ID" value="EUD11204.1"/>
    <property type="molecule type" value="Genomic_DNA"/>
</dbReference>
<dbReference type="NCBIfam" id="NF004079">
    <property type="entry name" value="PRK05584.1"/>
    <property type="match status" value="1"/>
</dbReference>
<comment type="caution">
    <text evidence="8">The sequence shown here is derived from an EMBL/GenBank/DDBJ whole genome shotgun (WGS) entry which is preliminary data.</text>
</comment>
<comment type="catalytic activity">
    <reaction evidence="6">
        <text>S-adenosyl-L-homocysteine + H2O = S-(5-deoxy-D-ribos-5-yl)-L-homocysteine + adenine</text>
        <dbReference type="Rhea" id="RHEA:17805"/>
        <dbReference type="ChEBI" id="CHEBI:15377"/>
        <dbReference type="ChEBI" id="CHEBI:16708"/>
        <dbReference type="ChEBI" id="CHEBI:57856"/>
        <dbReference type="ChEBI" id="CHEBI:58195"/>
        <dbReference type="EC" id="3.2.2.9"/>
    </reaction>
</comment>
<keyword evidence="8" id="KW-0326">Glycosidase</keyword>
<evidence type="ECO:0000313" key="9">
    <source>
        <dbReference type="Proteomes" id="UP000022311"/>
    </source>
</evidence>
<dbReference type="FunFam" id="3.40.50.1580:FF:000001">
    <property type="entry name" value="MTA/SAH nucleosidase family protein"/>
    <property type="match status" value="1"/>
</dbReference>
<dbReference type="PANTHER" id="PTHR46832:SF1">
    <property type="entry name" value="5'-METHYLTHIOADENOSINE_S-ADENOSYLHOMOCYSTEINE NUCLEOSIDASE"/>
    <property type="match status" value="1"/>
</dbReference>
<protein>
    <recommendedName>
        <fullName evidence="6">5'-methylthioadenosine/S-adenosylhomocysteine nucleosidase</fullName>
        <shortName evidence="6">MTA/SAH nucleosidase</shortName>
        <shortName evidence="6">MTAN</shortName>
        <ecNumber evidence="6">3.2.2.9</ecNumber>
    </recommendedName>
    <alternativeName>
        <fullName evidence="6">5'-deoxyadenosine nucleosidase</fullName>
        <shortName evidence="6">DOA nucleosidase</shortName>
        <shortName evidence="6">dAdo nucleosidase</shortName>
    </alternativeName>
    <alternativeName>
        <fullName evidence="6">5'-methylthioadenosine nucleosidase</fullName>
        <shortName evidence="6">MTA nucleosidase</shortName>
    </alternativeName>
    <alternativeName>
        <fullName evidence="6">S-adenosylhomocysteine nucleosidase</fullName>
        <shortName evidence="6">AdoHcy nucleosidase</shortName>
        <shortName evidence="6">SAH nucleosidase</shortName>
        <shortName evidence="6">SRH nucleosidase</shortName>
    </alternativeName>
</protein>
<dbReference type="RefSeq" id="WP_036961586.1">
    <property type="nucleotide sequence ID" value="NZ_JALD01000042.1"/>
</dbReference>
<dbReference type="AlphaFoldDB" id="A0AAV3M6W1"/>
<dbReference type="Proteomes" id="UP000022311">
    <property type="component" value="Unassembled WGS sequence"/>
</dbReference>
<comment type="catalytic activity">
    <reaction evidence="5">
        <text>5'-deoxyadenosine + H2O = 5-deoxy-D-ribose + adenine</text>
        <dbReference type="Rhea" id="RHEA:29859"/>
        <dbReference type="ChEBI" id="CHEBI:15377"/>
        <dbReference type="ChEBI" id="CHEBI:16708"/>
        <dbReference type="ChEBI" id="CHEBI:17319"/>
        <dbReference type="ChEBI" id="CHEBI:149540"/>
        <dbReference type="EC" id="3.2.2.9"/>
    </reaction>
    <physiologicalReaction direction="left-to-right" evidence="5">
        <dbReference type="Rhea" id="RHEA:29860"/>
    </physiologicalReaction>
</comment>
<comment type="similarity">
    <text evidence="6">Belongs to the PNP/UDP phosphorylase family. MtnN subfamily.</text>
</comment>
<dbReference type="PANTHER" id="PTHR46832">
    <property type="entry name" value="5'-METHYLTHIOADENOSINE/S-ADENOSYLHOMOCYSTEINE NUCLEOSIDASE"/>
    <property type="match status" value="1"/>
</dbReference>
<evidence type="ECO:0000256" key="1">
    <source>
        <dbReference type="ARBA" id="ARBA00004945"/>
    </source>
</evidence>
<dbReference type="InterPro" id="IPR000845">
    <property type="entry name" value="Nucleoside_phosphorylase_d"/>
</dbReference>
<evidence type="ECO:0000256" key="3">
    <source>
        <dbReference type="ARBA" id="ARBA00022801"/>
    </source>
</evidence>
<keyword evidence="4 6" id="KW-0486">Methionine biosynthesis</keyword>
<dbReference type="GO" id="GO:0005829">
    <property type="term" value="C:cytosol"/>
    <property type="evidence" value="ECO:0007669"/>
    <property type="project" value="TreeGrafter"/>
</dbReference>
<comment type="subunit">
    <text evidence="6">Homodimer.</text>
</comment>
<keyword evidence="2 6" id="KW-0028">Amino-acid biosynthesis</keyword>
<organism evidence="8 9">
    <name type="scientific">Providencia alcalifaciens 205/92</name>
    <dbReference type="NCBI Taxonomy" id="1256988"/>
    <lineage>
        <taxon>Bacteria</taxon>
        <taxon>Pseudomonadati</taxon>
        <taxon>Pseudomonadota</taxon>
        <taxon>Gammaproteobacteria</taxon>
        <taxon>Enterobacterales</taxon>
        <taxon>Morganellaceae</taxon>
        <taxon>Providencia</taxon>
    </lineage>
</organism>
<feature type="binding site" evidence="6">
    <location>
        <begin position="173"/>
        <end position="174"/>
    </location>
    <ligand>
        <name>substrate</name>
    </ligand>
</feature>
<feature type="binding site" evidence="6">
    <location>
        <position position="78"/>
    </location>
    <ligand>
        <name>substrate</name>
    </ligand>
</feature>
<feature type="active site" description="Proton donor" evidence="6">
    <location>
        <position position="197"/>
    </location>
</feature>
<accession>A0AAV3M6W1</accession>
<dbReference type="NCBIfam" id="TIGR01704">
    <property type="entry name" value="MTA_SAH-Nsdase"/>
    <property type="match status" value="1"/>
</dbReference>
<comment type="pathway">
    <text evidence="1 6">Amino-acid biosynthesis; L-methionine biosynthesis via salvage pathway; S-methyl-5-thio-alpha-D-ribose 1-phosphate from S-methyl-5'-thioadenosine (hydrolase route): step 1/2.</text>
</comment>
<keyword evidence="3 6" id="KW-0378">Hydrolase</keyword>
<evidence type="ECO:0000256" key="5">
    <source>
        <dbReference type="ARBA" id="ARBA00050313"/>
    </source>
</evidence>
<dbReference type="SUPFAM" id="SSF53167">
    <property type="entry name" value="Purine and uridine phosphorylases"/>
    <property type="match status" value="1"/>
</dbReference>
<feature type="active site" description="Proton acceptor" evidence="6">
    <location>
        <position position="12"/>
    </location>
</feature>
<reference evidence="8 9" key="1">
    <citation type="submission" date="2014-01" db="EMBL/GenBank/DDBJ databases">
        <authorList>
            <person name="Durkin A.S."/>
            <person name="McCorrison J."/>
            <person name="Torralba M."/>
            <person name="Gillis M."/>
            <person name="Haft D.H."/>
            <person name="Methe B."/>
            <person name="Sutton G."/>
            <person name="Nelson K.E."/>
        </authorList>
    </citation>
    <scope>NUCLEOTIDE SEQUENCE [LARGE SCALE GENOMIC DNA]</scope>
    <source>
        <strain evidence="8 9">205/92</strain>
    </source>
</reference>
<sequence length="230" mass="24142">MKIGIIGAMEQEVATLRERIEGCQTLSLAGCEIYTGKMNGVDVALLKSGIGKVAAAIGTTLLLEHCKPDVVINTGSAGGLDPRLNVGDIVVSTEVRYHDADVTAFGYEPGQMAQCPPAFIADAKLIETTEQCVKALDMNAVRGLICSGDAFINGAEPLARIKATFPTVAAVEMEAAAIGHVCYQFNVPFVVVRAISDVADKESHTSFDEFLPVAARQSSLMVSAIVAALA</sequence>
<evidence type="ECO:0000256" key="4">
    <source>
        <dbReference type="ARBA" id="ARBA00023167"/>
    </source>
</evidence>
<evidence type="ECO:0000256" key="6">
    <source>
        <dbReference type="HAMAP-Rule" id="MF_01684"/>
    </source>
</evidence>
<feature type="binding site" evidence="6">
    <location>
        <position position="152"/>
    </location>
    <ligand>
        <name>substrate</name>
    </ligand>
</feature>
<proteinExistence type="inferred from homology"/>
<comment type="function">
    <text evidence="6">Catalyzes the irreversible cleavage of the glycosidic bond in both 5'-methylthioadenosine (MTA) and S-adenosylhomocysteine (SAH/AdoHcy) to adenine and the corresponding thioribose, 5'-methylthioribose and S-ribosylhomocysteine, respectively. Also cleaves 5'-deoxyadenosine, a toxic by-product of radical S-adenosylmethionine (SAM) enzymes, into 5-deoxyribose and adenine. Thus, is required for in vivo function of the radical SAM enzymes biotin synthase and lipoic acid synthase, that are inhibited by 5'-deoxyadenosine accumulation.</text>
</comment>
<dbReference type="InterPro" id="IPR035994">
    <property type="entry name" value="Nucleoside_phosphorylase_sf"/>
</dbReference>
<gene>
    <name evidence="6 8" type="primary">mtnN</name>
    <name evidence="8" type="ORF">HMPREF1563_1667</name>
</gene>
<dbReference type="HAMAP" id="MF_01684">
    <property type="entry name" value="Salvage_MtnN"/>
    <property type="match status" value="1"/>
</dbReference>
<evidence type="ECO:0000259" key="7">
    <source>
        <dbReference type="Pfam" id="PF01048"/>
    </source>
</evidence>
<dbReference type="GO" id="GO:0008782">
    <property type="term" value="F:adenosylhomocysteine nucleosidase activity"/>
    <property type="evidence" value="ECO:0007669"/>
    <property type="project" value="UniProtKB-UniRule"/>
</dbReference>
<dbReference type="Gene3D" id="3.40.50.1580">
    <property type="entry name" value="Nucleoside phosphorylase domain"/>
    <property type="match status" value="1"/>
</dbReference>
<dbReference type="EC" id="3.2.2.9" evidence="6"/>
<evidence type="ECO:0000313" key="8">
    <source>
        <dbReference type="EMBL" id="EUD11204.1"/>
    </source>
</evidence>
<dbReference type="GO" id="GO:0019284">
    <property type="term" value="P:L-methionine salvage from S-adenosylmethionine"/>
    <property type="evidence" value="ECO:0007669"/>
    <property type="project" value="TreeGrafter"/>
</dbReference>
<evidence type="ECO:0000256" key="2">
    <source>
        <dbReference type="ARBA" id="ARBA00022605"/>
    </source>
</evidence>
<dbReference type="Pfam" id="PF01048">
    <property type="entry name" value="PNP_UDP_1"/>
    <property type="match status" value="1"/>
</dbReference>
<feature type="domain" description="Nucleoside phosphorylase" evidence="7">
    <location>
        <begin position="2"/>
        <end position="226"/>
    </location>
</feature>
<name>A0AAV3M6W1_9GAMM</name>
<comment type="catalytic activity">
    <reaction evidence="6">
        <text>S-methyl-5'-thioadenosine + H2O = 5-(methylsulfanyl)-D-ribose + adenine</text>
        <dbReference type="Rhea" id="RHEA:13617"/>
        <dbReference type="ChEBI" id="CHEBI:15377"/>
        <dbReference type="ChEBI" id="CHEBI:16708"/>
        <dbReference type="ChEBI" id="CHEBI:17509"/>
        <dbReference type="ChEBI" id="CHEBI:78440"/>
        <dbReference type="EC" id="3.2.2.9"/>
    </reaction>
</comment>